<evidence type="ECO:0000313" key="3">
    <source>
        <dbReference type="Proteomes" id="UP000230069"/>
    </source>
</evidence>
<dbReference type="OrthoDB" id="1897224at2759"/>
<evidence type="ECO:0000259" key="1">
    <source>
        <dbReference type="PROSITE" id="PS51806"/>
    </source>
</evidence>
<dbReference type="Proteomes" id="UP000230069">
    <property type="component" value="Unassembled WGS sequence"/>
</dbReference>
<dbReference type="PROSITE" id="PS51806">
    <property type="entry name" value="DOG1"/>
    <property type="match status" value="1"/>
</dbReference>
<dbReference type="GO" id="GO:0006351">
    <property type="term" value="P:DNA-templated transcription"/>
    <property type="evidence" value="ECO:0007669"/>
    <property type="project" value="InterPro"/>
</dbReference>
<dbReference type="InParanoid" id="A0A2G5DF69"/>
<dbReference type="FunCoup" id="A0A2G5DF69">
    <property type="interactions" value="71"/>
</dbReference>
<dbReference type="InterPro" id="IPR025422">
    <property type="entry name" value="TGA_domain"/>
</dbReference>
<protein>
    <recommendedName>
        <fullName evidence="1">DOG1 domain-containing protein</fullName>
    </recommendedName>
</protein>
<dbReference type="Pfam" id="PF14144">
    <property type="entry name" value="DOG1"/>
    <property type="match status" value="1"/>
</dbReference>
<accession>A0A2G5DF69</accession>
<gene>
    <name evidence="2" type="ORF">AQUCO_02100196v1</name>
</gene>
<proteinExistence type="predicted"/>
<dbReference type="PANTHER" id="PTHR46354:SF7">
    <property type="entry name" value="PROTEIN DOG1-LIKE 1"/>
    <property type="match status" value="1"/>
</dbReference>
<dbReference type="GO" id="GO:0043565">
    <property type="term" value="F:sequence-specific DNA binding"/>
    <property type="evidence" value="ECO:0007669"/>
    <property type="project" value="InterPro"/>
</dbReference>
<evidence type="ECO:0000313" key="2">
    <source>
        <dbReference type="EMBL" id="PIA42165.1"/>
    </source>
</evidence>
<sequence length="224" mass="25638">MATDVDPEQPRQFTSCFRNWMFQQEEDLEQLKQAINQDSQDSEKLRLYHENRKAFAQRNTSSFFAPTWCSTFENSYLWVAGCRPSLLIRLLYTLSGSSIETHLDEFLEGVRKGNLGELSADQLCRIDALHRRTIQTEDQSSSEIASMQEEMGEKKLVEMAFDHQDAQQSAGSSDVHAVLDSLELSLNTMKEIINILTPLQAVEYLIAGKKLHLPIHQWCSTRGH</sequence>
<feature type="domain" description="DOG1" evidence="1">
    <location>
        <begin position="10"/>
        <end position="224"/>
    </location>
</feature>
<dbReference type="AlphaFoldDB" id="A0A2G5DF69"/>
<keyword evidence="3" id="KW-1185">Reference proteome</keyword>
<dbReference type="PANTHER" id="PTHR46354">
    <property type="entry name" value="DOG1 DOMAIN-CONTAINING PROTEIN"/>
    <property type="match status" value="1"/>
</dbReference>
<dbReference type="EMBL" id="KZ305038">
    <property type="protein sequence ID" value="PIA42165.1"/>
    <property type="molecule type" value="Genomic_DNA"/>
</dbReference>
<organism evidence="2 3">
    <name type="scientific">Aquilegia coerulea</name>
    <name type="common">Rocky mountain columbine</name>
    <dbReference type="NCBI Taxonomy" id="218851"/>
    <lineage>
        <taxon>Eukaryota</taxon>
        <taxon>Viridiplantae</taxon>
        <taxon>Streptophyta</taxon>
        <taxon>Embryophyta</taxon>
        <taxon>Tracheophyta</taxon>
        <taxon>Spermatophyta</taxon>
        <taxon>Magnoliopsida</taxon>
        <taxon>Ranunculales</taxon>
        <taxon>Ranunculaceae</taxon>
        <taxon>Thalictroideae</taxon>
        <taxon>Aquilegia</taxon>
    </lineage>
</organism>
<reference evidence="2 3" key="1">
    <citation type="submission" date="2017-09" db="EMBL/GenBank/DDBJ databases">
        <title>WGS assembly of Aquilegia coerulea Goldsmith.</title>
        <authorList>
            <person name="Hodges S."/>
            <person name="Kramer E."/>
            <person name="Nordborg M."/>
            <person name="Tomkins J."/>
            <person name="Borevitz J."/>
            <person name="Derieg N."/>
            <person name="Yan J."/>
            <person name="Mihaltcheva S."/>
            <person name="Hayes R.D."/>
            <person name="Rokhsar D."/>
        </authorList>
    </citation>
    <scope>NUCLEOTIDE SEQUENCE [LARGE SCALE GENOMIC DNA]</scope>
    <source>
        <strain evidence="3">cv. Goldsmith</strain>
    </source>
</reference>
<dbReference type="InterPro" id="IPR051886">
    <property type="entry name" value="Seed_Dev/Stress_Resp_Reg"/>
</dbReference>
<name>A0A2G5DF69_AQUCA</name>